<feature type="compositionally biased region" description="Basic residues" evidence="1">
    <location>
        <begin position="138"/>
        <end position="157"/>
    </location>
</feature>
<proteinExistence type="predicted"/>
<feature type="compositionally biased region" description="Low complexity" evidence="1">
    <location>
        <begin position="158"/>
        <end position="168"/>
    </location>
</feature>
<name>A0ABN9UHC6_9DINO</name>
<protein>
    <submittedName>
        <fullName evidence="2">Uncharacterized protein</fullName>
    </submittedName>
</protein>
<feature type="non-terminal residue" evidence="2">
    <location>
        <position position="207"/>
    </location>
</feature>
<feature type="compositionally biased region" description="Low complexity" evidence="1">
    <location>
        <begin position="119"/>
        <end position="137"/>
    </location>
</feature>
<evidence type="ECO:0000256" key="1">
    <source>
        <dbReference type="SAM" id="MobiDB-lite"/>
    </source>
</evidence>
<dbReference type="Proteomes" id="UP001189429">
    <property type="component" value="Unassembled WGS sequence"/>
</dbReference>
<gene>
    <name evidence="2" type="ORF">PCOR1329_LOCUS48539</name>
</gene>
<organism evidence="2 3">
    <name type="scientific">Prorocentrum cordatum</name>
    <dbReference type="NCBI Taxonomy" id="2364126"/>
    <lineage>
        <taxon>Eukaryota</taxon>
        <taxon>Sar</taxon>
        <taxon>Alveolata</taxon>
        <taxon>Dinophyceae</taxon>
        <taxon>Prorocentrales</taxon>
        <taxon>Prorocentraceae</taxon>
        <taxon>Prorocentrum</taxon>
    </lineage>
</organism>
<comment type="caution">
    <text evidence="2">The sequence shown here is derived from an EMBL/GenBank/DDBJ whole genome shotgun (WGS) entry which is preliminary data.</text>
</comment>
<reference evidence="2" key="1">
    <citation type="submission" date="2023-10" db="EMBL/GenBank/DDBJ databases">
        <authorList>
            <person name="Chen Y."/>
            <person name="Shah S."/>
            <person name="Dougan E. K."/>
            <person name="Thang M."/>
            <person name="Chan C."/>
        </authorList>
    </citation>
    <scope>NUCLEOTIDE SEQUENCE [LARGE SCALE GENOMIC DNA]</scope>
</reference>
<feature type="non-terminal residue" evidence="2">
    <location>
        <position position="1"/>
    </location>
</feature>
<feature type="compositionally biased region" description="Low complexity" evidence="1">
    <location>
        <begin position="69"/>
        <end position="89"/>
    </location>
</feature>
<evidence type="ECO:0000313" key="3">
    <source>
        <dbReference type="Proteomes" id="UP001189429"/>
    </source>
</evidence>
<feature type="compositionally biased region" description="Low complexity" evidence="1">
    <location>
        <begin position="18"/>
        <end position="27"/>
    </location>
</feature>
<dbReference type="EMBL" id="CAUYUJ010015862">
    <property type="protein sequence ID" value="CAK0859050.1"/>
    <property type="molecule type" value="Genomic_DNA"/>
</dbReference>
<keyword evidence="3" id="KW-1185">Reference proteome</keyword>
<evidence type="ECO:0000313" key="2">
    <source>
        <dbReference type="EMBL" id="CAK0859050.1"/>
    </source>
</evidence>
<sequence>CLFFDAAALARIVAVGKGKAAAPVGRRYLPPATTGEQDEGRLGGGRNCEAGRGRGSTSGPERPVGGLTAASSTSAPCPSASRPSAWSGRPSRRPAPRRRQRPLGPAASPPRRPPRRAPAPRATCRGPRLARAAAASPRRTRRRPARQRPRGSRRRSRPAAPRARGAAAGWSLGRSAPGRSTAAPRRASGAPQTRGDGPRVNQLRACP</sequence>
<feature type="compositionally biased region" description="Basic residues" evidence="1">
    <location>
        <begin position="90"/>
        <end position="101"/>
    </location>
</feature>
<feature type="region of interest" description="Disordered" evidence="1">
    <location>
        <begin position="18"/>
        <end position="207"/>
    </location>
</feature>
<accession>A0ABN9UHC6</accession>